<evidence type="ECO:0000256" key="3">
    <source>
        <dbReference type="ARBA" id="ARBA00022833"/>
    </source>
</evidence>
<dbReference type="Gene3D" id="3.30.40.10">
    <property type="entry name" value="Zinc/RING finger domain, C3HC4 (zinc finger)"/>
    <property type="match status" value="2"/>
</dbReference>
<dbReference type="Pfam" id="PF13923">
    <property type="entry name" value="zf-C3HC4_2"/>
    <property type="match status" value="1"/>
</dbReference>
<dbReference type="EMBL" id="BLLK01000047">
    <property type="protein sequence ID" value="GFH53879.1"/>
    <property type="molecule type" value="Genomic_DNA"/>
</dbReference>
<gene>
    <name evidence="7" type="ORF">CTEN210_10355</name>
</gene>
<keyword evidence="8" id="KW-1185">Reference proteome</keyword>
<keyword evidence="1" id="KW-0479">Metal-binding</keyword>
<dbReference type="GO" id="GO:0000209">
    <property type="term" value="P:protein polyubiquitination"/>
    <property type="evidence" value="ECO:0007669"/>
    <property type="project" value="TreeGrafter"/>
</dbReference>
<dbReference type="AlphaFoldDB" id="A0AAD3D0H9"/>
<keyword evidence="5" id="KW-0175">Coiled coil</keyword>
<dbReference type="InterPro" id="IPR001841">
    <property type="entry name" value="Znf_RING"/>
</dbReference>
<dbReference type="GO" id="GO:0008270">
    <property type="term" value="F:zinc ion binding"/>
    <property type="evidence" value="ECO:0007669"/>
    <property type="project" value="UniProtKB-KW"/>
</dbReference>
<feature type="domain" description="RING-type" evidence="6">
    <location>
        <begin position="18"/>
        <end position="56"/>
    </location>
</feature>
<evidence type="ECO:0000313" key="8">
    <source>
        <dbReference type="Proteomes" id="UP001054902"/>
    </source>
</evidence>
<dbReference type="InterPro" id="IPR051438">
    <property type="entry name" value="RNF_E3_ubiq-protein_ligase"/>
</dbReference>
<comment type="caution">
    <text evidence="7">The sequence shown here is derived from an EMBL/GenBank/DDBJ whole genome shotgun (WGS) entry which is preliminary data.</text>
</comment>
<dbReference type="PROSITE" id="PS50089">
    <property type="entry name" value="ZF_RING_2"/>
    <property type="match status" value="1"/>
</dbReference>
<reference evidence="7 8" key="1">
    <citation type="journal article" date="2021" name="Sci. Rep.">
        <title>The genome of the diatom Chaetoceros tenuissimus carries an ancient integrated fragment of an extant virus.</title>
        <authorList>
            <person name="Hongo Y."/>
            <person name="Kimura K."/>
            <person name="Takaki Y."/>
            <person name="Yoshida Y."/>
            <person name="Baba S."/>
            <person name="Kobayashi G."/>
            <person name="Nagasaki K."/>
            <person name="Hano T."/>
            <person name="Tomaru Y."/>
        </authorList>
    </citation>
    <scope>NUCLEOTIDE SEQUENCE [LARGE SCALE GENOMIC DNA]</scope>
    <source>
        <strain evidence="7 8">NIES-3715</strain>
    </source>
</reference>
<evidence type="ECO:0000256" key="1">
    <source>
        <dbReference type="ARBA" id="ARBA00022723"/>
    </source>
</evidence>
<evidence type="ECO:0000256" key="5">
    <source>
        <dbReference type="SAM" id="Coils"/>
    </source>
</evidence>
<name>A0AAD3D0H9_9STRA</name>
<protein>
    <recommendedName>
        <fullName evidence="6">RING-type domain-containing protein</fullName>
    </recommendedName>
</protein>
<evidence type="ECO:0000256" key="4">
    <source>
        <dbReference type="PROSITE-ProRule" id="PRU00175"/>
    </source>
</evidence>
<proteinExistence type="predicted"/>
<accession>A0AAD3D0H9</accession>
<dbReference type="PANTHER" id="PTHR46016:SF1">
    <property type="entry name" value="RING-TYPE DOMAIN-CONTAINING PROTEIN"/>
    <property type="match status" value="1"/>
</dbReference>
<evidence type="ECO:0000313" key="7">
    <source>
        <dbReference type="EMBL" id="GFH53879.1"/>
    </source>
</evidence>
<dbReference type="GO" id="GO:0006511">
    <property type="term" value="P:ubiquitin-dependent protein catabolic process"/>
    <property type="evidence" value="ECO:0007669"/>
    <property type="project" value="TreeGrafter"/>
</dbReference>
<evidence type="ECO:0000259" key="6">
    <source>
        <dbReference type="PROSITE" id="PS50089"/>
    </source>
</evidence>
<dbReference type="SUPFAM" id="SSF57850">
    <property type="entry name" value="RING/U-box"/>
    <property type="match status" value="1"/>
</dbReference>
<dbReference type="PANTHER" id="PTHR46016">
    <property type="entry name" value="ZINC FINGER, RING/FYVE/PHD-TYPE"/>
    <property type="match status" value="1"/>
</dbReference>
<dbReference type="Proteomes" id="UP001054902">
    <property type="component" value="Unassembled WGS sequence"/>
</dbReference>
<organism evidence="7 8">
    <name type="scientific">Chaetoceros tenuissimus</name>
    <dbReference type="NCBI Taxonomy" id="426638"/>
    <lineage>
        <taxon>Eukaryota</taxon>
        <taxon>Sar</taxon>
        <taxon>Stramenopiles</taxon>
        <taxon>Ochrophyta</taxon>
        <taxon>Bacillariophyta</taxon>
        <taxon>Coscinodiscophyceae</taxon>
        <taxon>Chaetocerotophycidae</taxon>
        <taxon>Chaetocerotales</taxon>
        <taxon>Chaetocerotaceae</taxon>
        <taxon>Chaetoceros</taxon>
    </lineage>
</organism>
<sequence length="264" mass="30290">MSSISLLRPDEVPDELICAICFSIPLKPKLLSCEHVFCANCIRRALETQTSCPTCRTICNESNVRNLCANPFAFRIWNSVQVKCDQSESGCAWTGSISDLESHQQNCSAGNRMSINREELERLRQENIRLKEENEHLKVAMKEAKKESLVETATNLIMNLKKEFDLLEKIDHSSYNFYRYNVVDLAQLISRNLMDKPGEIDSNRIYNCVHRCYRALENGYSDNPSHYHLDVSMLLTTCAASNWFSDKQHENIISWIGACSSNFF</sequence>
<dbReference type="GO" id="GO:0061630">
    <property type="term" value="F:ubiquitin protein ligase activity"/>
    <property type="evidence" value="ECO:0007669"/>
    <property type="project" value="TreeGrafter"/>
</dbReference>
<keyword evidence="2 4" id="KW-0863">Zinc-finger</keyword>
<dbReference type="InterPro" id="IPR017907">
    <property type="entry name" value="Znf_RING_CS"/>
</dbReference>
<keyword evidence="3" id="KW-0862">Zinc</keyword>
<feature type="coiled-coil region" evidence="5">
    <location>
        <begin position="113"/>
        <end position="170"/>
    </location>
</feature>
<evidence type="ECO:0000256" key="2">
    <source>
        <dbReference type="ARBA" id="ARBA00022771"/>
    </source>
</evidence>
<dbReference type="PROSITE" id="PS00518">
    <property type="entry name" value="ZF_RING_1"/>
    <property type="match status" value="1"/>
</dbReference>
<dbReference type="SMART" id="SM00184">
    <property type="entry name" value="RING"/>
    <property type="match status" value="1"/>
</dbReference>
<dbReference type="InterPro" id="IPR013083">
    <property type="entry name" value="Znf_RING/FYVE/PHD"/>
</dbReference>